<dbReference type="RefSeq" id="WP_015440767.1">
    <property type="nucleotide sequence ID" value="NC_020520.1"/>
</dbReference>
<dbReference type="SUPFAM" id="SSF51621">
    <property type="entry name" value="Phosphoenolpyruvate/pyruvate domain"/>
    <property type="match status" value="1"/>
</dbReference>
<dbReference type="KEGG" id="aym:YM304_12060"/>
<dbReference type="EMBL" id="AP012057">
    <property type="protein sequence ID" value="BAN01520.1"/>
    <property type="molecule type" value="Genomic_DNA"/>
</dbReference>
<dbReference type="PANTHER" id="PTHR42905:SF16">
    <property type="entry name" value="CARBOXYPHOSPHONOENOLPYRUVATE PHOSPHONOMUTASE-LIKE PROTEIN (AFU_ORTHOLOGUE AFUA_5G07230)"/>
    <property type="match status" value="1"/>
</dbReference>
<dbReference type="PANTHER" id="PTHR42905">
    <property type="entry name" value="PHOSPHOENOLPYRUVATE CARBOXYLASE"/>
    <property type="match status" value="1"/>
</dbReference>
<organism evidence="1 2">
    <name type="scientific">Ilumatobacter coccineus (strain NBRC 103263 / KCTC 29153 / YM16-304)</name>
    <dbReference type="NCBI Taxonomy" id="1313172"/>
    <lineage>
        <taxon>Bacteria</taxon>
        <taxon>Bacillati</taxon>
        <taxon>Actinomycetota</taxon>
        <taxon>Acidimicrobiia</taxon>
        <taxon>Acidimicrobiales</taxon>
        <taxon>Ilumatobacteraceae</taxon>
        <taxon>Ilumatobacter</taxon>
    </lineage>
</organism>
<dbReference type="InterPro" id="IPR039556">
    <property type="entry name" value="ICL/PEPM"/>
</dbReference>
<dbReference type="Pfam" id="PF13714">
    <property type="entry name" value="PEP_mutase"/>
    <property type="match status" value="1"/>
</dbReference>
<protein>
    <recommendedName>
        <fullName evidence="3">Carboxyvinyl-carboxyphosphonate phosphorylmutase</fullName>
    </recommendedName>
</protein>
<dbReference type="InterPro" id="IPR015813">
    <property type="entry name" value="Pyrv/PenolPyrv_kinase-like_dom"/>
</dbReference>
<keyword evidence="2" id="KW-1185">Reference proteome</keyword>
<sequence length="265" mass="27400">MTRASDLRSRFLELHHADEILVMPNPFDVGSAKLLAEVGARALATTSSGHAATMGRLDQHVTRDEVLAHAEVMAAATGLPLNVDSEDCFADTPDGVADTARLLAHTDAAGFSIEDYDPRVARVRPVADAAERVAAAKSGGADLVLTARAENHLYGAGDLDDTIARLVAYRDAGADVLYAPGLMTPGEIERVVAAVEAPVNVLALPGTPTIPELAALGVARVSVGSLTAWAAYGAVVDMATELFGAGTSTYAERALPGSIRDAAFG</sequence>
<dbReference type="Proteomes" id="UP000011863">
    <property type="component" value="Chromosome"/>
</dbReference>
<evidence type="ECO:0008006" key="3">
    <source>
        <dbReference type="Google" id="ProtNLM"/>
    </source>
</evidence>
<dbReference type="AlphaFoldDB" id="A0A6C7E4H1"/>
<dbReference type="InterPro" id="IPR040442">
    <property type="entry name" value="Pyrv_kinase-like_dom_sf"/>
</dbReference>
<evidence type="ECO:0000313" key="2">
    <source>
        <dbReference type="Proteomes" id="UP000011863"/>
    </source>
</evidence>
<accession>A0A6C7E4H1</accession>
<dbReference type="CDD" id="cd00377">
    <property type="entry name" value="ICL_PEPM"/>
    <property type="match status" value="1"/>
</dbReference>
<evidence type="ECO:0000313" key="1">
    <source>
        <dbReference type="EMBL" id="BAN01520.1"/>
    </source>
</evidence>
<reference evidence="1 2" key="1">
    <citation type="journal article" date="2013" name="Int. J. Syst. Evol. Microbiol.">
        <title>Ilumatobacter nonamiense sp. nov. and Ilumatobacter coccineum sp. nov., isolated from seashore sand.</title>
        <authorList>
            <person name="Matsumoto A."/>
            <person name="Kasai H."/>
            <person name="Matsuo Y."/>
            <person name="Shizuri Y."/>
            <person name="Ichikawa N."/>
            <person name="Fujita N."/>
            <person name="Omura S."/>
            <person name="Takahashi Y."/>
        </authorList>
    </citation>
    <scope>NUCLEOTIDE SEQUENCE [LARGE SCALE GENOMIC DNA]</scope>
    <source>
        <strain evidence="2">NBRC 103263 / KCTC 29153 / YM16-304</strain>
    </source>
</reference>
<proteinExistence type="predicted"/>
<name>A0A6C7E4H1_ILUCY</name>
<gene>
    <name evidence="1" type="ORF">YM304_12060</name>
</gene>
<dbReference type="GO" id="GO:0003824">
    <property type="term" value="F:catalytic activity"/>
    <property type="evidence" value="ECO:0007669"/>
    <property type="project" value="InterPro"/>
</dbReference>
<dbReference type="Gene3D" id="3.20.20.60">
    <property type="entry name" value="Phosphoenolpyruvate-binding domains"/>
    <property type="match status" value="1"/>
</dbReference>
<dbReference type="OrthoDB" id="9780430at2"/>